<dbReference type="InterPro" id="IPR050116">
    <property type="entry name" value="DNA_polymerase-Y"/>
</dbReference>
<dbReference type="InterPro" id="IPR001126">
    <property type="entry name" value="UmuC"/>
</dbReference>
<dbReference type="GO" id="GO:0003684">
    <property type="term" value="F:damaged DNA binding"/>
    <property type="evidence" value="ECO:0007669"/>
    <property type="project" value="InterPro"/>
</dbReference>
<feature type="domain" description="UmuC" evidence="2">
    <location>
        <begin position="12"/>
        <end position="195"/>
    </location>
</feature>
<dbReference type="InterPro" id="IPR043502">
    <property type="entry name" value="DNA/RNA_pol_sf"/>
</dbReference>
<dbReference type="GO" id="GO:0009432">
    <property type="term" value="P:SOS response"/>
    <property type="evidence" value="ECO:0007669"/>
    <property type="project" value="TreeGrafter"/>
</dbReference>
<dbReference type="PANTHER" id="PTHR11076:SF33">
    <property type="entry name" value="DNA POLYMERASE KAPPA"/>
    <property type="match status" value="1"/>
</dbReference>
<evidence type="ECO:0000313" key="4">
    <source>
        <dbReference type="Proteomes" id="UP000176451"/>
    </source>
</evidence>
<dbReference type="GO" id="GO:0006281">
    <property type="term" value="P:DNA repair"/>
    <property type="evidence" value="ECO:0007669"/>
    <property type="project" value="InterPro"/>
</dbReference>
<dbReference type="InterPro" id="IPR043128">
    <property type="entry name" value="Rev_trsase/Diguanyl_cyclase"/>
</dbReference>
<dbReference type="InterPro" id="IPR036775">
    <property type="entry name" value="DNA_pol_Y-fam_lit_finger_sf"/>
</dbReference>
<dbReference type="GO" id="GO:0003887">
    <property type="term" value="F:DNA-directed DNA polymerase activity"/>
    <property type="evidence" value="ECO:0007669"/>
    <property type="project" value="TreeGrafter"/>
</dbReference>
<comment type="caution">
    <text evidence="3">The sequence shown here is derived from an EMBL/GenBank/DDBJ whole genome shotgun (WGS) entry which is preliminary data.</text>
</comment>
<dbReference type="SUPFAM" id="SSF56672">
    <property type="entry name" value="DNA/RNA polymerases"/>
    <property type="match status" value="1"/>
</dbReference>
<reference evidence="3 4" key="1">
    <citation type="journal article" date="2016" name="Nat. Commun.">
        <title>Thousands of microbial genomes shed light on interconnected biogeochemical processes in an aquifer system.</title>
        <authorList>
            <person name="Anantharaman K."/>
            <person name="Brown C.T."/>
            <person name="Hug L.A."/>
            <person name="Sharon I."/>
            <person name="Castelle C.J."/>
            <person name="Probst A.J."/>
            <person name="Thomas B.C."/>
            <person name="Singh A."/>
            <person name="Wilkins M.J."/>
            <person name="Karaoz U."/>
            <person name="Brodie E.L."/>
            <person name="Williams K.H."/>
            <person name="Hubbard S.S."/>
            <person name="Banfield J.F."/>
        </authorList>
    </citation>
    <scope>NUCLEOTIDE SEQUENCE [LARGE SCALE GENOMIC DNA]</scope>
</reference>
<dbReference type="SUPFAM" id="SSF100879">
    <property type="entry name" value="Lesion bypass DNA polymerase (Y-family), little finger domain"/>
    <property type="match status" value="1"/>
</dbReference>
<dbReference type="PANTHER" id="PTHR11076">
    <property type="entry name" value="DNA REPAIR POLYMERASE UMUC / TRANSFERASE FAMILY MEMBER"/>
    <property type="match status" value="1"/>
</dbReference>
<dbReference type="Pfam" id="PF00817">
    <property type="entry name" value="IMS"/>
    <property type="match status" value="1"/>
</dbReference>
<sequence>MSQLSNPKNTQYLFIDMNSFFASCEQQANPLYRNKPIAVTPVNCDNGCIVSASYDAKAKEIKTGTLVKEAKRLCPNIIIRESNTYLYIDYHRKIVKILESFSPFLSIRSVDEAVIKLSPSEQNTSIAMEIGRKIKQKIQQNVGEYLKSSIGIGLNVFLAKQATEFRKPDGLYEIKLENLEWYYQQIKLTDIKGIAQGMERQLYERKIYTPLDFYHSTQEDLMDKLGAVGNYWYLKLHGYDLDEKVLETPKTVGHSHVLEPKYRNWNSTWAVCQKLMEKVAYRLRAYGLKTNGVYLGVRFYNGGFSKRIKTSPFSDSRTLTRIIYRLWKEIDKNNTPFKISVTLYDLTRSPAQQLKLFTSMNKDEAISVTMDLINDKYGAFSLKPASILSAEKSAPDRIAFGRPIY</sequence>
<dbReference type="EMBL" id="MEZV01000057">
    <property type="protein sequence ID" value="OGD65447.1"/>
    <property type="molecule type" value="Genomic_DNA"/>
</dbReference>
<name>A0A1F5EDB1_9BACT</name>
<dbReference type="Gene3D" id="3.30.70.270">
    <property type="match status" value="1"/>
</dbReference>
<dbReference type="InterPro" id="IPR017961">
    <property type="entry name" value="DNA_pol_Y-fam_little_finger"/>
</dbReference>
<dbReference type="AlphaFoldDB" id="A0A1F5EDB1"/>
<protein>
    <recommendedName>
        <fullName evidence="2">UmuC domain-containing protein</fullName>
    </recommendedName>
</protein>
<dbReference type="GO" id="GO:0005829">
    <property type="term" value="C:cytosol"/>
    <property type="evidence" value="ECO:0007669"/>
    <property type="project" value="TreeGrafter"/>
</dbReference>
<accession>A0A1F5EDB1</accession>
<dbReference type="Pfam" id="PF11799">
    <property type="entry name" value="IMS_C"/>
    <property type="match status" value="1"/>
</dbReference>
<evidence type="ECO:0000313" key="3">
    <source>
        <dbReference type="EMBL" id="OGD65447.1"/>
    </source>
</evidence>
<evidence type="ECO:0000259" key="2">
    <source>
        <dbReference type="PROSITE" id="PS50173"/>
    </source>
</evidence>
<dbReference type="PROSITE" id="PS50173">
    <property type="entry name" value="UMUC"/>
    <property type="match status" value="1"/>
</dbReference>
<gene>
    <name evidence="3" type="ORF">A3F08_00265</name>
</gene>
<comment type="similarity">
    <text evidence="1">Belongs to the DNA polymerase type-Y family.</text>
</comment>
<evidence type="ECO:0000256" key="1">
    <source>
        <dbReference type="ARBA" id="ARBA00010945"/>
    </source>
</evidence>
<dbReference type="Gene3D" id="3.30.1490.100">
    <property type="entry name" value="DNA polymerase, Y-family, little finger domain"/>
    <property type="match status" value="1"/>
</dbReference>
<proteinExistence type="inferred from homology"/>
<dbReference type="STRING" id="1797469.A3F08_00265"/>
<dbReference type="GO" id="GO:0042276">
    <property type="term" value="P:error-prone translesion synthesis"/>
    <property type="evidence" value="ECO:0007669"/>
    <property type="project" value="TreeGrafter"/>
</dbReference>
<organism evidence="3 4">
    <name type="scientific">Candidatus Berkelbacteria bacterium RIFCSPHIGHO2_12_FULL_36_9</name>
    <dbReference type="NCBI Taxonomy" id="1797469"/>
    <lineage>
        <taxon>Bacteria</taxon>
        <taxon>Candidatus Berkelbacteria</taxon>
    </lineage>
</organism>
<dbReference type="Gene3D" id="3.40.1170.60">
    <property type="match status" value="1"/>
</dbReference>
<dbReference type="Proteomes" id="UP000176451">
    <property type="component" value="Unassembled WGS sequence"/>
</dbReference>